<dbReference type="Proteomes" id="UP000249341">
    <property type="component" value="Unassembled WGS sequence"/>
</dbReference>
<sequence length="128" mass="14023">MENLREFDGSPFPLAQIETPVGRTAVPWCGAPDAPPGRYHVEWTIDAEMRWGANAKPAAEPGPAISAGGHTVILRRRLRLTPDGAGELDVDGSMILLDFAERPPPDMDGSWIQIHVAHADVRLYPYDL</sequence>
<gene>
    <name evidence="1" type="ORF">B0I29_11779</name>
</gene>
<dbReference type="RefSeq" id="WP_183192744.1">
    <property type="nucleotide sequence ID" value="NZ_JACHWI010000013.1"/>
</dbReference>
<evidence type="ECO:0000313" key="2">
    <source>
        <dbReference type="Proteomes" id="UP000249341"/>
    </source>
</evidence>
<name>A0A327Z3G4_9ACTN</name>
<reference evidence="1 2" key="1">
    <citation type="submission" date="2018-06" db="EMBL/GenBank/DDBJ databases">
        <title>Genomic Encyclopedia of Type Strains, Phase III (KMG-III): the genomes of soil and plant-associated and newly described type strains.</title>
        <authorList>
            <person name="Whitman W."/>
        </authorList>
    </citation>
    <scope>NUCLEOTIDE SEQUENCE [LARGE SCALE GENOMIC DNA]</scope>
    <source>
        <strain evidence="1 2">CGMCC 4.7090</strain>
    </source>
</reference>
<comment type="caution">
    <text evidence="1">The sequence shown here is derived from an EMBL/GenBank/DDBJ whole genome shotgun (WGS) entry which is preliminary data.</text>
</comment>
<evidence type="ECO:0000313" key="1">
    <source>
        <dbReference type="EMBL" id="RAK29753.1"/>
    </source>
</evidence>
<dbReference type="EMBL" id="QLMJ01000017">
    <property type="protein sequence ID" value="RAK29753.1"/>
    <property type="molecule type" value="Genomic_DNA"/>
</dbReference>
<protein>
    <submittedName>
        <fullName evidence="1">Uncharacterized protein</fullName>
    </submittedName>
</protein>
<organism evidence="1 2">
    <name type="scientific">Actinoplanes lutulentus</name>
    <dbReference type="NCBI Taxonomy" id="1287878"/>
    <lineage>
        <taxon>Bacteria</taxon>
        <taxon>Bacillati</taxon>
        <taxon>Actinomycetota</taxon>
        <taxon>Actinomycetes</taxon>
        <taxon>Micromonosporales</taxon>
        <taxon>Micromonosporaceae</taxon>
        <taxon>Actinoplanes</taxon>
    </lineage>
</organism>
<proteinExistence type="predicted"/>
<accession>A0A327Z3G4</accession>
<keyword evidence="2" id="KW-1185">Reference proteome</keyword>
<dbReference type="AlphaFoldDB" id="A0A327Z3G4"/>